<feature type="non-terminal residue" evidence="1">
    <location>
        <position position="52"/>
    </location>
</feature>
<sequence length="52" mass="5454">MTIKPETVSHVAVLLGSLTLLFSAQAPLPNTVSCFVSTCAESAELSLDNSFL</sequence>
<evidence type="ECO:0000313" key="2">
    <source>
        <dbReference type="Proteomes" id="UP001162501"/>
    </source>
</evidence>
<reference evidence="1" key="2">
    <citation type="submission" date="2025-03" db="EMBL/GenBank/DDBJ databases">
        <authorList>
            <consortium name="ELIXIR-Norway"/>
            <consortium name="Elixir Norway"/>
        </authorList>
    </citation>
    <scope>NUCLEOTIDE SEQUENCE</scope>
</reference>
<dbReference type="EMBL" id="OX596090">
    <property type="protein sequence ID" value="CAN0541275.1"/>
    <property type="molecule type" value="Genomic_DNA"/>
</dbReference>
<evidence type="ECO:0000313" key="1">
    <source>
        <dbReference type="EMBL" id="CAN0541275.1"/>
    </source>
</evidence>
<gene>
    <name evidence="1" type="ORF">MRATA1EN22A_LOCUS25394</name>
</gene>
<reference evidence="1" key="1">
    <citation type="submission" date="2023-05" db="EMBL/GenBank/DDBJ databases">
        <authorList>
            <consortium name="ELIXIR-Norway"/>
        </authorList>
    </citation>
    <scope>NUCLEOTIDE SEQUENCE</scope>
</reference>
<dbReference type="Proteomes" id="UP001162501">
    <property type="component" value="Chromosome 6"/>
</dbReference>
<protein>
    <submittedName>
        <fullName evidence="1">Uncharacterized protein</fullName>
    </submittedName>
</protein>
<feature type="non-terminal residue" evidence="1">
    <location>
        <position position="1"/>
    </location>
</feature>
<accession>A0AC60A0H5</accession>
<proteinExistence type="predicted"/>
<organism evidence="1 2">
    <name type="scientific">Rangifer tarandus platyrhynchus</name>
    <name type="common">Svalbard reindeer</name>
    <dbReference type="NCBI Taxonomy" id="3082113"/>
    <lineage>
        <taxon>Eukaryota</taxon>
        <taxon>Metazoa</taxon>
        <taxon>Chordata</taxon>
        <taxon>Craniata</taxon>
        <taxon>Vertebrata</taxon>
        <taxon>Euteleostomi</taxon>
        <taxon>Mammalia</taxon>
        <taxon>Eutheria</taxon>
        <taxon>Laurasiatheria</taxon>
        <taxon>Artiodactyla</taxon>
        <taxon>Ruminantia</taxon>
        <taxon>Pecora</taxon>
        <taxon>Cervidae</taxon>
        <taxon>Odocoileinae</taxon>
        <taxon>Rangifer</taxon>
    </lineage>
</organism>
<name>A0AC60A0H5_RANTA</name>